<dbReference type="RefSeq" id="WP_145369768.1">
    <property type="nucleotide sequence ID" value="NZ_CP036275.1"/>
</dbReference>
<dbReference type="PIRSF" id="PIRSF002560">
    <property type="entry name" value="Bacterioferritin"/>
    <property type="match status" value="1"/>
</dbReference>
<dbReference type="PROSITE" id="PS50905">
    <property type="entry name" value="FERRITIN_LIKE"/>
    <property type="match status" value="1"/>
</dbReference>
<dbReference type="GO" id="GO:0004322">
    <property type="term" value="F:ferroxidase activity"/>
    <property type="evidence" value="ECO:0007669"/>
    <property type="project" value="UniProtKB-EC"/>
</dbReference>
<feature type="binding site" evidence="7">
    <location>
        <position position="51"/>
    </location>
    <ligand>
        <name>Fe cation</name>
        <dbReference type="ChEBI" id="CHEBI:24875"/>
        <label>2</label>
    </ligand>
</feature>
<dbReference type="KEGG" id="mri:Mal4_28210"/>
<evidence type="ECO:0000256" key="2">
    <source>
        <dbReference type="ARBA" id="ARBA00022434"/>
    </source>
</evidence>
<name>A0A517Z7N4_9PLAN</name>
<dbReference type="GO" id="GO:0006879">
    <property type="term" value="P:intracellular iron ion homeostasis"/>
    <property type="evidence" value="ECO:0007669"/>
    <property type="project" value="UniProtKB-KW"/>
</dbReference>
<feature type="binding site" evidence="7">
    <location>
        <position position="54"/>
    </location>
    <ligand>
        <name>Fe cation</name>
        <dbReference type="ChEBI" id="CHEBI:24875"/>
        <label>1</label>
    </ligand>
</feature>
<dbReference type="SUPFAM" id="SSF47240">
    <property type="entry name" value="Ferritin-like"/>
    <property type="match status" value="1"/>
</dbReference>
<comment type="catalytic activity">
    <reaction evidence="6">
        <text>4 Fe(2+) + O2 + 4 H(+) = 4 Fe(3+) + 2 H2O</text>
        <dbReference type="Rhea" id="RHEA:11148"/>
        <dbReference type="ChEBI" id="CHEBI:15377"/>
        <dbReference type="ChEBI" id="CHEBI:15378"/>
        <dbReference type="ChEBI" id="CHEBI:15379"/>
        <dbReference type="ChEBI" id="CHEBI:29033"/>
        <dbReference type="ChEBI" id="CHEBI:29034"/>
        <dbReference type="EC" id="1.16.3.1"/>
    </reaction>
</comment>
<evidence type="ECO:0000256" key="8">
    <source>
        <dbReference type="RuleBase" id="RU000623"/>
    </source>
</evidence>
<evidence type="ECO:0000256" key="5">
    <source>
        <dbReference type="ARBA" id="ARBA00023004"/>
    </source>
</evidence>
<evidence type="ECO:0000256" key="3">
    <source>
        <dbReference type="ARBA" id="ARBA00022617"/>
    </source>
</evidence>
<dbReference type="GO" id="GO:0008199">
    <property type="term" value="F:ferric iron binding"/>
    <property type="evidence" value="ECO:0007669"/>
    <property type="project" value="InterPro"/>
</dbReference>
<sequence length="160" mass="18159">MQGSQKVIDALNAGLTIELTAINQYLVQAKMCKNWGLNRLAAYLYHESIDEMKHAELLIDRILFLDGVPEIGRYDVIRVGADVKEQLENDLALEIKASKTYNDGVEVCTAEKDAASREIMEQIIRESEDSIDWIEAQFEMIKQMGMENYLLSQVGEEEKG</sequence>
<keyword evidence="5 6" id="KW-0408">Iron</keyword>
<organism evidence="10 11">
    <name type="scientific">Maioricimonas rarisocia</name>
    <dbReference type="NCBI Taxonomy" id="2528026"/>
    <lineage>
        <taxon>Bacteria</taxon>
        <taxon>Pseudomonadati</taxon>
        <taxon>Planctomycetota</taxon>
        <taxon>Planctomycetia</taxon>
        <taxon>Planctomycetales</taxon>
        <taxon>Planctomycetaceae</taxon>
        <taxon>Maioricimonas</taxon>
    </lineage>
</organism>
<keyword evidence="11" id="KW-1185">Reference proteome</keyword>
<dbReference type="AlphaFoldDB" id="A0A517Z7N4"/>
<evidence type="ECO:0000256" key="4">
    <source>
        <dbReference type="ARBA" id="ARBA00022723"/>
    </source>
</evidence>
<evidence type="ECO:0000256" key="6">
    <source>
        <dbReference type="PIRNR" id="PIRNR002560"/>
    </source>
</evidence>
<dbReference type="PROSITE" id="PS00549">
    <property type="entry name" value="BACTERIOFERRITIN"/>
    <property type="match status" value="1"/>
</dbReference>
<feature type="binding site" description="axial binding residue" evidence="7">
    <location>
        <position position="52"/>
    </location>
    <ligand>
        <name>heme b</name>
        <dbReference type="ChEBI" id="CHEBI:60344"/>
        <note>ligand shared between dimeric partners</note>
    </ligand>
    <ligandPart>
        <name>Fe</name>
        <dbReference type="ChEBI" id="CHEBI:18248"/>
    </ligandPart>
</feature>
<keyword evidence="10" id="KW-0560">Oxidoreductase</keyword>
<reference evidence="10 11" key="1">
    <citation type="submission" date="2019-02" db="EMBL/GenBank/DDBJ databases">
        <title>Deep-cultivation of Planctomycetes and their phenomic and genomic characterization uncovers novel biology.</title>
        <authorList>
            <person name="Wiegand S."/>
            <person name="Jogler M."/>
            <person name="Boedeker C."/>
            <person name="Pinto D."/>
            <person name="Vollmers J."/>
            <person name="Rivas-Marin E."/>
            <person name="Kohn T."/>
            <person name="Peeters S.H."/>
            <person name="Heuer A."/>
            <person name="Rast P."/>
            <person name="Oberbeckmann S."/>
            <person name="Bunk B."/>
            <person name="Jeske O."/>
            <person name="Meyerdierks A."/>
            <person name="Storesund J.E."/>
            <person name="Kallscheuer N."/>
            <person name="Luecker S."/>
            <person name="Lage O.M."/>
            <person name="Pohl T."/>
            <person name="Merkel B.J."/>
            <person name="Hornburger P."/>
            <person name="Mueller R.-W."/>
            <person name="Bruemmer F."/>
            <person name="Labrenz M."/>
            <person name="Spormann A.M."/>
            <person name="Op den Camp H."/>
            <person name="Overmann J."/>
            <person name="Amann R."/>
            <person name="Jetten M.S.M."/>
            <person name="Mascher T."/>
            <person name="Medema M.H."/>
            <person name="Devos D.P."/>
            <person name="Kaster A.-K."/>
            <person name="Ovreas L."/>
            <person name="Rohde M."/>
            <person name="Galperin M.Y."/>
            <person name="Jogler C."/>
        </authorList>
    </citation>
    <scope>NUCLEOTIDE SEQUENCE [LARGE SCALE GENOMIC DNA]</scope>
    <source>
        <strain evidence="10 11">Mal4</strain>
    </source>
</reference>
<keyword evidence="3 8" id="KW-0349">Heme</keyword>
<dbReference type="InterPro" id="IPR012347">
    <property type="entry name" value="Ferritin-like"/>
</dbReference>
<dbReference type="PRINTS" id="PR00601">
    <property type="entry name" value="BACFERRITIN"/>
</dbReference>
<evidence type="ECO:0000259" key="9">
    <source>
        <dbReference type="PROSITE" id="PS50905"/>
    </source>
</evidence>
<dbReference type="GO" id="GO:0020037">
    <property type="term" value="F:heme binding"/>
    <property type="evidence" value="ECO:0007669"/>
    <property type="project" value="TreeGrafter"/>
</dbReference>
<dbReference type="NCBIfam" id="TIGR00754">
    <property type="entry name" value="bfr"/>
    <property type="match status" value="1"/>
</dbReference>
<evidence type="ECO:0000256" key="1">
    <source>
        <dbReference type="ARBA" id="ARBA00008093"/>
    </source>
</evidence>
<feature type="binding site" evidence="7">
    <location>
        <position position="51"/>
    </location>
    <ligand>
        <name>Fe cation</name>
        <dbReference type="ChEBI" id="CHEBI:24875"/>
        <label>1</label>
    </ligand>
</feature>
<dbReference type="PANTHER" id="PTHR30295:SF0">
    <property type="entry name" value="BACTERIOFERRITIN"/>
    <property type="match status" value="1"/>
</dbReference>
<dbReference type="InterPro" id="IPR009040">
    <property type="entry name" value="Ferritin-like_diiron"/>
</dbReference>
<comment type="function">
    <text evidence="6">Iron-storage protein, whose ferroxidase center binds Fe(2+), oxidizes it using dioxygen to Fe(3+), and participates in the subsequent Fe(3+) oxide mineral core formation within the central cavity of the BFR protein shell.</text>
</comment>
<dbReference type="CDD" id="cd00907">
    <property type="entry name" value="Bacterioferritin"/>
    <property type="match status" value="1"/>
</dbReference>
<dbReference type="PANTHER" id="PTHR30295">
    <property type="entry name" value="BACTERIOFERRITIN"/>
    <property type="match status" value="1"/>
</dbReference>
<dbReference type="EMBL" id="CP036275">
    <property type="protein sequence ID" value="QDU38493.1"/>
    <property type="molecule type" value="Genomic_DNA"/>
</dbReference>
<proteinExistence type="inferred from homology"/>
<feature type="binding site" evidence="7">
    <location>
        <position position="18"/>
    </location>
    <ligand>
        <name>Fe cation</name>
        <dbReference type="ChEBI" id="CHEBI:24875"/>
        <label>1</label>
    </ligand>
</feature>
<feature type="binding site" evidence="7">
    <location>
        <position position="94"/>
    </location>
    <ligand>
        <name>Fe cation</name>
        <dbReference type="ChEBI" id="CHEBI:24875"/>
        <label>2</label>
    </ligand>
</feature>
<comment type="similarity">
    <text evidence="1 6 8">Belongs to the bacterioferritin family.</text>
</comment>
<dbReference type="Proteomes" id="UP000320496">
    <property type="component" value="Chromosome"/>
</dbReference>
<dbReference type="EC" id="1.16.3.1" evidence="6"/>
<dbReference type="Pfam" id="PF00210">
    <property type="entry name" value="Ferritin"/>
    <property type="match status" value="1"/>
</dbReference>
<evidence type="ECO:0000256" key="7">
    <source>
        <dbReference type="PIRSR" id="PIRSR002560-1"/>
    </source>
</evidence>
<feature type="binding site" evidence="7">
    <location>
        <position position="50"/>
    </location>
    <ligand>
        <name>Fe cation</name>
        <dbReference type="ChEBI" id="CHEBI:24875"/>
        <label>3</label>
    </ligand>
</feature>
<feature type="binding site" evidence="7">
    <location>
        <position position="46"/>
    </location>
    <ligand>
        <name>Fe cation</name>
        <dbReference type="ChEBI" id="CHEBI:24875"/>
        <label>3</label>
    </ligand>
</feature>
<evidence type="ECO:0000313" key="10">
    <source>
        <dbReference type="EMBL" id="QDU38493.1"/>
    </source>
</evidence>
<feature type="domain" description="Ferritin-like diiron" evidence="9">
    <location>
        <begin position="1"/>
        <end position="145"/>
    </location>
</feature>
<accession>A0A517Z7N4</accession>
<dbReference type="OrthoDB" id="9800505at2"/>
<dbReference type="Gene3D" id="1.20.1260.10">
    <property type="match status" value="1"/>
</dbReference>
<dbReference type="InterPro" id="IPR002024">
    <property type="entry name" value="Bacterioferritin"/>
</dbReference>
<keyword evidence="4 6" id="KW-0479">Metal-binding</keyword>
<dbReference type="InterPro" id="IPR008331">
    <property type="entry name" value="Ferritin_DPS_dom"/>
</dbReference>
<dbReference type="InterPro" id="IPR009078">
    <property type="entry name" value="Ferritin-like_SF"/>
</dbReference>
<dbReference type="GO" id="GO:0006826">
    <property type="term" value="P:iron ion transport"/>
    <property type="evidence" value="ECO:0007669"/>
    <property type="project" value="InterPro"/>
</dbReference>
<gene>
    <name evidence="10" type="primary">bfr</name>
    <name evidence="10" type="ORF">Mal4_28210</name>
</gene>
<evidence type="ECO:0000313" key="11">
    <source>
        <dbReference type="Proteomes" id="UP000320496"/>
    </source>
</evidence>
<protein>
    <recommendedName>
        <fullName evidence="6 8">Bacterioferritin</fullName>
        <ecNumber evidence="6">1.16.3.1</ecNumber>
    </recommendedName>
</protein>
<keyword evidence="2 6" id="KW-0409">Iron storage</keyword>
<dbReference type="GO" id="GO:0005829">
    <property type="term" value="C:cytosol"/>
    <property type="evidence" value="ECO:0007669"/>
    <property type="project" value="TreeGrafter"/>
</dbReference>